<dbReference type="InterPro" id="IPR050595">
    <property type="entry name" value="Bact_response_regulator"/>
</dbReference>
<dbReference type="PANTHER" id="PTHR44591:SF19">
    <property type="entry name" value="TWO-COMPONENT RESPONSE REGULATOR-RELATED"/>
    <property type="match status" value="1"/>
</dbReference>
<evidence type="ECO:0000256" key="1">
    <source>
        <dbReference type="ARBA" id="ARBA00022553"/>
    </source>
</evidence>
<name>A0A7R6PVL0_9GAMM</name>
<organism evidence="4 5">
    <name type="scientific">Neptunomonas japonica JAMM 1380</name>
    <dbReference type="NCBI Taxonomy" id="1441457"/>
    <lineage>
        <taxon>Bacteria</taxon>
        <taxon>Pseudomonadati</taxon>
        <taxon>Pseudomonadota</taxon>
        <taxon>Gammaproteobacteria</taxon>
        <taxon>Oceanospirillales</taxon>
        <taxon>Oceanospirillaceae</taxon>
        <taxon>Neptunomonas</taxon>
    </lineage>
</organism>
<proteinExistence type="predicted"/>
<feature type="modified residue" description="4-aspartylphosphate" evidence="2">
    <location>
        <position position="52"/>
    </location>
</feature>
<dbReference type="EMBL" id="AP014546">
    <property type="protein sequence ID" value="BBB30403.1"/>
    <property type="molecule type" value="Genomic_DNA"/>
</dbReference>
<evidence type="ECO:0000313" key="4">
    <source>
        <dbReference type="EMBL" id="BBB30403.1"/>
    </source>
</evidence>
<protein>
    <submittedName>
        <fullName evidence="4">Two-component system response regulator</fullName>
    </submittedName>
</protein>
<evidence type="ECO:0000256" key="2">
    <source>
        <dbReference type="PROSITE-ProRule" id="PRU00169"/>
    </source>
</evidence>
<keyword evidence="5" id="KW-1185">Reference proteome</keyword>
<dbReference type="GO" id="GO:0000160">
    <property type="term" value="P:phosphorelay signal transduction system"/>
    <property type="evidence" value="ECO:0007669"/>
    <property type="project" value="InterPro"/>
</dbReference>
<dbReference type="Proteomes" id="UP000595332">
    <property type="component" value="Chromosome"/>
</dbReference>
<reference evidence="4 5" key="1">
    <citation type="journal article" date="2008" name="Int. J. Syst. Evol. Microbiol.">
        <title>Neptunomonas japonica sp. nov., an Osedax japonicus symbiont-like bacterium isolated from sediment adjacent to sperm whale carcasses off Kagoshima, Japan.</title>
        <authorList>
            <person name="Miyazaki M."/>
            <person name="Nogi Y."/>
            <person name="Fujiwara Y."/>
            <person name="Kawato M."/>
            <person name="Kubokawa K."/>
            <person name="Horikoshi K."/>
        </authorList>
    </citation>
    <scope>NUCLEOTIDE SEQUENCE [LARGE SCALE GENOMIC DNA]</scope>
    <source>
        <strain evidence="4 5">JAMM 1380</strain>
    </source>
</reference>
<feature type="domain" description="Response regulatory" evidence="3">
    <location>
        <begin position="3"/>
        <end position="118"/>
    </location>
</feature>
<dbReference type="AlphaFoldDB" id="A0A7R6PVL0"/>
<evidence type="ECO:0000259" key="3">
    <source>
        <dbReference type="PROSITE" id="PS50110"/>
    </source>
</evidence>
<evidence type="ECO:0000313" key="5">
    <source>
        <dbReference type="Proteomes" id="UP000595332"/>
    </source>
</evidence>
<dbReference type="InterPro" id="IPR001789">
    <property type="entry name" value="Sig_transdc_resp-reg_receiver"/>
</dbReference>
<dbReference type="KEGG" id="njp:NEJAP_2458"/>
<dbReference type="Pfam" id="PF00072">
    <property type="entry name" value="Response_reg"/>
    <property type="match status" value="1"/>
</dbReference>
<sequence length="170" mass="19389">MSRIMLIDDEQPILDALQRLISRAGWQVSTFTDPVLALNCARKTPFSLVISDYRMATMNGAEFLNKLNKIQPDIYKIMLSGQANQEGIISAINEGSIHHFMNKPWNNDQLLSLINKGVNHFEGRQKELSKLNKTTLSKQEVNDWYEEALEKSSPGITKVRKNPMGWIELD</sequence>
<dbReference type="PANTHER" id="PTHR44591">
    <property type="entry name" value="STRESS RESPONSE REGULATOR PROTEIN 1"/>
    <property type="match status" value="1"/>
</dbReference>
<dbReference type="SUPFAM" id="SSF52172">
    <property type="entry name" value="CheY-like"/>
    <property type="match status" value="1"/>
</dbReference>
<dbReference type="PROSITE" id="PS50110">
    <property type="entry name" value="RESPONSE_REGULATORY"/>
    <property type="match status" value="1"/>
</dbReference>
<dbReference type="CDD" id="cd17569">
    <property type="entry name" value="REC_HupR-like"/>
    <property type="match status" value="1"/>
</dbReference>
<dbReference type="RefSeq" id="WP_201347593.1">
    <property type="nucleotide sequence ID" value="NZ_AP014546.1"/>
</dbReference>
<dbReference type="Gene3D" id="3.40.50.2300">
    <property type="match status" value="1"/>
</dbReference>
<keyword evidence="1 2" id="KW-0597">Phosphoprotein</keyword>
<gene>
    <name evidence="4" type="ORF">NEJAP_2458</name>
</gene>
<accession>A0A7R6PVL0</accession>
<dbReference type="SMART" id="SM00448">
    <property type="entry name" value="REC"/>
    <property type="match status" value="1"/>
</dbReference>
<dbReference type="InterPro" id="IPR011006">
    <property type="entry name" value="CheY-like_superfamily"/>
</dbReference>